<sequence length="424" mass="45757">MFVSSIVVWTSCYSMSVVETYPGLVIQKQHHRNVDSPSCKFQRPVQIVAQLGTILSSSSSSCYELINLTETDLKTGPAPGPSLLSVKPFMWRGGSGGTGSGPVGDVAAQVVAQNIRPEGVSVTGSQWLSQSHPQPPRRCDSSELADSPIRTEAIKLVRDLNRAVATHVALATLLGGSGDGPHLRDELRRARRTAQEAAAAAKATLLPALLDPRWAEKERTELERLWHLLLSCLDSLETSMQRSLVLLRDFSLADGSNALIHTGLDGPNNHHQSRSYQTTSTEPGDVPLLDKIALEGVEASQLCKELFELRAQLLELKSNVEIRSLLSPPDCFVVEDISPMLQKSHRNDTLLSINGNDQSLTNAAPNSISCSIASDDKESIESDLGSQATGITSGQRKCVCLILAFMVTVFVLAMFLGVLVALIS</sequence>
<evidence type="ECO:0000313" key="5">
    <source>
        <dbReference type="EMBL" id="CAG7817530.1"/>
    </source>
</evidence>
<evidence type="ECO:0000256" key="1">
    <source>
        <dbReference type="ARBA" id="ARBA00007457"/>
    </source>
</evidence>
<keyword evidence="6" id="KW-1185">Reference proteome</keyword>
<accession>A0A8J2KM52</accession>
<keyword evidence="4" id="KW-0472">Membrane</keyword>
<dbReference type="PANTHER" id="PTHR21029">
    <property type="entry name" value="R-SEVEN BINDING PROTEIN (R7BP) HOMOLOG"/>
    <property type="match status" value="1"/>
</dbReference>
<evidence type="ECO:0000256" key="4">
    <source>
        <dbReference type="SAM" id="Phobius"/>
    </source>
</evidence>
<reference evidence="5" key="1">
    <citation type="submission" date="2021-06" db="EMBL/GenBank/DDBJ databases">
        <authorList>
            <person name="Hodson N. C."/>
            <person name="Mongue J. A."/>
            <person name="Jaron S. K."/>
        </authorList>
    </citation>
    <scope>NUCLEOTIDE SEQUENCE</scope>
</reference>
<feature type="compositionally biased region" description="Polar residues" evidence="3">
    <location>
        <begin position="123"/>
        <end position="132"/>
    </location>
</feature>
<comment type="similarity">
    <text evidence="1">Belongs to the RGS7BP/RGS9BP family.</text>
</comment>
<dbReference type="OrthoDB" id="10556804at2759"/>
<dbReference type="EMBL" id="CAJVCH010396474">
    <property type="protein sequence ID" value="CAG7817530.1"/>
    <property type="molecule type" value="Genomic_DNA"/>
</dbReference>
<dbReference type="AlphaFoldDB" id="A0A8J2KM52"/>
<keyword evidence="4" id="KW-0812">Transmembrane</keyword>
<organism evidence="5 6">
    <name type="scientific">Allacma fusca</name>
    <dbReference type="NCBI Taxonomy" id="39272"/>
    <lineage>
        <taxon>Eukaryota</taxon>
        <taxon>Metazoa</taxon>
        <taxon>Ecdysozoa</taxon>
        <taxon>Arthropoda</taxon>
        <taxon>Hexapoda</taxon>
        <taxon>Collembola</taxon>
        <taxon>Symphypleona</taxon>
        <taxon>Sminthuridae</taxon>
        <taxon>Allacma</taxon>
    </lineage>
</organism>
<dbReference type="Proteomes" id="UP000708208">
    <property type="component" value="Unassembled WGS sequence"/>
</dbReference>
<evidence type="ECO:0000256" key="2">
    <source>
        <dbReference type="ARBA" id="ARBA00022700"/>
    </source>
</evidence>
<keyword evidence="2" id="KW-0734">Signal transduction inhibitor</keyword>
<evidence type="ECO:0000313" key="6">
    <source>
        <dbReference type="Proteomes" id="UP000708208"/>
    </source>
</evidence>
<protein>
    <submittedName>
        <fullName evidence="5">Uncharacterized protein</fullName>
    </submittedName>
</protein>
<feature type="region of interest" description="Disordered" evidence="3">
    <location>
        <begin position="263"/>
        <end position="282"/>
    </location>
</feature>
<dbReference type="InterPro" id="IPR026512">
    <property type="entry name" value="RGS7BP/RGS9BP"/>
</dbReference>
<proteinExistence type="inferred from homology"/>
<evidence type="ECO:0000256" key="3">
    <source>
        <dbReference type="SAM" id="MobiDB-lite"/>
    </source>
</evidence>
<feature type="region of interest" description="Disordered" evidence="3">
    <location>
        <begin position="123"/>
        <end position="144"/>
    </location>
</feature>
<comment type="caution">
    <text evidence="5">The sequence shown here is derived from an EMBL/GenBank/DDBJ whole genome shotgun (WGS) entry which is preliminary data.</text>
</comment>
<name>A0A8J2KM52_9HEXA</name>
<gene>
    <name evidence="5" type="ORF">AFUS01_LOCUS28091</name>
</gene>
<dbReference type="GO" id="GO:0009968">
    <property type="term" value="P:negative regulation of signal transduction"/>
    <property type="evidence" value="ECO:0007669"/>
    <property type="project" value="UniProtKB-KW"/>
</dbReference>
<keyword evidence="4" id="KW-1133">Transmembrane helix</keyword>
<feature type="transmembrane region" description="Helical" evidence="4">
    <location>
        <begin position="401"/>
        <end position="423"/>
    </location>
</feature>